<organism evidence="2 3">
    <name type="scientific">[Roseibacterium] beibuensis</name>
    <dbReference type="NCBI Taxonomy" id="1193142"/>
    <lineage>
        <taxon>Bacteria</taxon>
        <taxon>Pseudomonadati</taxon>
        <taxon>Pseudomonadota</taxon>
        <taxon>Alphaproteobacteria</taxon>
        <taxon>Rhodobacterales</taxon>
        <taxon>Roseobacteraceae</taxon>
        <taxon>Roseicyclus</taxon>
    </lineage>
</organism>
<protein>
    <submittedName>
        <fullName evidence="2">Uncharacterized protein</fullName>
    </submittedName>
</protein>
<feature type="chain" id="PRO_5047044321" evidence="1">
    <location>
        <begin position="18"/>
        <end position="124"/>
    </location>
</feature>
<gene>
    <name evidence="2" type="ORF">GCM10023209_11550</name>
</gene>
<keyword evidence="3" id="KW-1185">Reference proteome</keyword>
<dbReference type="RefSeq" id="WP_259546164.1">
    <property type="nucleotide sequence ID" value="NZ_BAABHW010000001.1"/>
</dbReference>
<name>A0ABP9L5K7_9RHOB</name>
<evidence type="ECO:0000313" key="2">
    <source>
        <dbReference type="EMBL" id="GAA5069644.1"/>
    </source>
</evidence>
<dbReference type="EMBL" id="BAABHW010000001">
    <property type="protein sequence ID" value="GAA5069644.1"/>
    <property type="molecule type" value="Genomic_DNA"/>
</dbReference>
<accession>A0ABP9L5K7</accession>
<feature type="signal peptide" evidence="1">
    <location>
        <begin position="1"/>
        <end position="17"/>
    </location>
</feature>
<evidence type="ECO:0000313" key="3">
    <source>
        <dbReference type="Proteomes" id="UP001499910"/>
    </source>
</evidence>
<sequence length="124" mass="13410">MIRATVLLLLAALPATAQENFTDRIAGRYAGGIGLPQGSPCPPAAPEGGRPVGFEGETYYGANFTCRFHTATPVRGMDAILYDVSCTGETGTPYDAGRTMLMPTEEGLWFIQDGRMQFWPRCTD</sequence>
<dbReference type="Proteomes" id="UP001499910">
    <property type="component" value="Unassembled WGS sequence"/>
</dbReference>
<keyword evidence="1" id="KW-0732">Signal</keyword>
<evidence type="ECO:0000256" key="1">
    <source>
        <dbReference type="SAM" id="SignalP"/>
    </source>
</evidence>
<proteinExistence type="predicted"/>
<reference evidence="3" key="1">
    <citation type="journal article" date="2019" name="Int. J. Syst. Evol. Microbiol.">
        <title>The Global Catalogue of Microorganisms (GCM) 10K type strain sequencing project: providing services to taxonomists for standard genome sequencing and annotation.</title>
        <authorList>
            <consortium name="The Broad Institute Genomics Platform"/>
            <consortium name="The Broad Institute Genome Sequencing Center for Infectious Disease"/>
            <person name="Wu L."/>
            <person name="Ma J."/>
        </authorList>
    </citation>
    <scope>NUCLEOTIDE SEQUENCE [LARGE SCALE GENOMIC DNA]</scope>
    <source>
        <strain evidence="3">JCM 18015</strain>
    </source>
</reference>
<comment type="caution">
    <text evidence="2">The sequence shown here is derived from an EMBL/GenBank/DDBJ whole genome shotgun (WGS) entry which is preliminary data.</text>
</comment>